<keyword evidence="3" id="KW-0679">Respiratory chain</keyword>
<name>A0A0L1JTM9_9RHOB</name>
<evidence type="ECO:0000256" key="6">
    <source>
        <dbReference type="ARBA" id="ARBA00023136"/>
    </source>
</evidence>
<evidence type="ECO:0000256" key="2">
    <source>
        <dbReference type="ARBA" id="ARBA00022448"/>
    </source>
</evidence>
<keyword evidence="6" id="KW-0472">Membrane</keyword>
<dbReference type="Pfam" id="PF04800">
    <property type="entry name" value="NDUS4"/>
    <property type="match status" value="1"/>
</dbReference>
<keyword evidence="9" id="KW-1185">Reference proteome</keyword>
<dbReference type="STRING" id="1317121.ATO11_04200"/>
<evidence type="ECO:0000256" key="3">
    <source>
        <dbReference type="ARBA" id="ARBA00022660"/>
    </source>
</evidence>
<evidence type="ECO:0008006" key="10">
    <source>
        <dbReference type="Google" id="ProtNLM"/>
    </source>
</evidence>
<evidence type="ECO:0000256" key="4">
    <source>
        <dbReference type="ARBA" id="ARBA00022946"/>
    </source>
</evidence>
<evidence type="ECO:0000256" key="5">
    <source>
        <dbReference type="ARBA" id="ARBA00022982"/>
    </source>
</evidence>
<evidence type="ECO:0000256" key="7">
    <source>
        <dbReference type="SAM" id="MobiDB-lite"/>
    </source>
</evidence>
<feature type="compositionally biased region" description="Polar residues" evidence="7">
    <location>
        <begin position="142"/>
        <end position="153"/>
    </location>
</feature>
<evidence type="ECO:0000313" key="8">
    <source>
        <dbReference type="EMBL" id="KNG95037.1"/>
    </source>
</evidence>
<keyword evidence="2" id="KW-0813">Transport</keyword>
<dbReference type="AlphaFoldDB" id="A0A0L1JTM9"/>
<proteinExistence type="predicted"/>
<feature type="region of interest" description="Disordered" evidence="7">
    <location>
        <begin position="80"/>
        <end position="153"/>
    </location>
</feature>
<dbReference type="Gene3D" id="3.30.160.190">
    <property type="entry name" value="atu1810 like domain"/>
    <property type="match status" value="1"/>
</dbReference>
<dbReference type="EMBL" id="AQQZ01000002">
    <property type="protein sequence ID" value="KNG95037.1"/>
    <property type="molecule type" value="Genomic_DNA"/>
</dbReference>
<protein>
    <recommendedName>
        <fullName evidence="10">ETC complex I subunit</fullName>
    </recommendedName>
</protein>
<evidence type="ECO:0000313" key="9">
    <source>
        <dbReference type="Proteomes" id="UP000036938"/>
    </source>
</evidence>
<comment type="subcellular location">
    <subcellularLocation>
        <location evidence="1">Membrane</location>
    </subcellularLocation>
</comment>
<reference evidence="8 9" key="1">
    <citation type="journal article" date="2015" name="Int. J. Syst. Evol. Microbiol.">
        <title>Aestuariivita atlantica sp. nov., isolated from deep sea sediment of the Atlantic Ocean.</title>
        <authorList>
            <person name="Li G."/>
            <person name="Lai Q."/>
            <person name="Du Y."/>
            <person name="Liu X."/>
            <person name="Sun F."/>
            <person name="Shao Z."/>
        </authorList>
    </citation>
    <scope>NUCLEOTIDE SEQUENCE [LARGE SCALE GENOMIC DNA]</scope>
    <source>
        <strain evidence="8 9">22II-S11-z3</strain>
    </source>
</reference>
<evidence type="ECO:0000256" key="1">
    <source>
        <dbReference type="ARBA" id="ARBA00004370"/>
    </source>
</evidence>
<keyword evidence="4" id="KW-0809">Transit peptide</keyword>
<accession>A0A0L1JTM9</accession>
<dbReference type="GO" id="GO:0022900">
    <property type="term" value="P:electron transport chain"/>
    <property type="evidence" value="ECO:0007669"/>
    <property type="project" value="InterPro"/>
</dbReference>
<gene>
    <name evidence="8" type="ORF">ATO11_04200</name>
</gene>
<keyword evidence="5" id="KW-0249">Electron transport</keyword>
<organism evidence="8 9">
    <name type="scientific">Pseudaestuariivita atlantica</name>
    <dbReference type="NCBI Taxonomy" id="1317121"/>
    <lineage>
        <taxon>Bacteria</taxon>
        <taxon>Pseudomonadati</taxon>
        <taxon>Pseudomonadota</taxon>
        <taxon>Alphaproteobacteria</taxon>
        <taxon>Rhodobacterales</taxon>
        <taxon>Paracoccaceae</taxon>
        <taxon>Pseudaestuariivita</taxon>
    </lineage>
</organism>
<dbReference type="PATRIC" id="fig|1317121.7.peg.1211"/>
<dbReference type="Proteomes" id="UP000036938">
    <property type="component" value="Unassembled WGS sequence"/>
</dbReference>
<sequence length="153" mass="16600">MRSKDVPPALIYRPSKTVTQSGPRNRGWVLEFEPSQAKSTDPLMGWIASSDPFQPIRLRFPNRDSAVAFAEHNDWDYIVSDDAGTGERAHHEPQAPPARSVTTSATEAGEGNPAPGSTPEAFDPVLEADEESFPASDPPAWTGTTLSSRKPTQ</sequence>
<comment type="caution">
    <text evidence="8">The sequence shown here is derived from an EMBL/GenBank/DDBJ whole genome shotgun (WGS) entry which is preliminary data.</text>
</comment>
<dbReference type="InterPro" id="IPR006885">
    <property type="entry name" value="NADH_UbQ_FeS_4_mit-like"/>
</dbReference>
<dbReference type="InterPro" id="IPR038532">
    <property type="entry name" value="NDUFS4-like_sf"/>
</dbReference>
<dbReference type="GO" id="GO:0016020">
    <property type="term" value="C:membrane"/>
    <property type="evidence" value="ECO:0007669"/>
    <property type="project" value="UniProtKB-SubCell"/>
</dbReference>